<reference evidence="1" key="1">
    <citation type="journal article" date="2014" name="Front. Microbiol.">
        <title>High frequency of phylogenetically diverse reductive dehalogenase-homologous genes in deep subseafloor sedimentary metagenomes.</title>
        <authorList>
            <person name="Kawai M."/>
            <person name="Futagami T."/>
            <person name="Toyoda A."/>
            <person name="Takaki Y."/>
            <person name="Nishi S."/>
            <person name="Hori S."/>
            <person name="Arai W."/>
            <person name="Tsubouchi T."/>
            <person name="Morono Y."/>
            <person name="Uchiyama I."/>
            <person name="Ito T."/>
            <person name="Fujiyama A."/>
            <person name="Inagaki F."/>
            <person name="Takami H."/>
        </authorList>
    </citation>
    <scope>NUCLEOTIDE SEQUENCE</scope>
    <source>
        <strain evidence="1">Expedition CK06-06</strain>
    </source>
</reference>
<protein>
    <recommendedName>
        <fullName evidence="2">Glycosyltransferase subfamily 4-like N-terminal domain-containing protein</fullName>
    </recommendedName>
</protein>
<organism evidence="1">
    <name type="scientific">marine sediment metagenome</name>
    <dbReference type="NCBI Taxonomy" id="412755"/>
    <lineage>
        <taxon>unclassified sequences</taxon>
        <taxon>metagenomes</taxon>
        <taxon>ecological metagenomes</taxon>
    </lineage>
</organism>
<evidence type="ECO:0000313" key="1">
    <source>
        <dbReference type="EMBL" id="GAH82174.1"/>
    </source>
</evidence>
<comment type="caution">
    <text evidence="1">The sequence shown here is derived from an EMBL/GenBank/DDBJ whole genome shotgun (WGS) entry which is preliminary data.</text>
</comment>
<name>X1JV75_9ZZZZ</name>
<sequence length="177" mass="20748">MKILYFTHKIDPLYASNWSMVYTLEKYADVKYYGQGWPEWRGPIDKTPVLESIDVPSTIEKLYPGDYPDVVLTWGPHTNGLFPFLKNLEKAKCLRVMWLQELANDISRPEVYKLLKRGGVDLVLKSHDYHNTSHWGAGLNKLDVPVEWYPFSIDPKMFYDRKRPRIYDVCNIGQMTT</sequence>
<gene>
    <name evidence="1" type="ORF">S03H2_66612</name>
</gene>
<evidence type="ECO:0008006" key="2">
    <source>
        <dbReference type="Google" id="ProtNLM"/>
    </source>
</evidence>
<feature type="non-terminal residue" evidence="1">
    <location>
        <position position="177"/>
    </location>
</feature>
<dbReference type="EMBL" id="BARU01043517">
    <property type="protein sequence ID" value="GAH82174.1"/>
    <property type="molecule type" value="Genomic_DNA"/>
</dbReference>
<dbReference type="AlphaFoldDB" id="X1JV75"/>
<proteinExistence type="predicted"/>
<accession>X1JV75</accession>